<proteinExistence type="predicted"/>
<sequence>MLTVGLNSCPNSQSFLIQLPPEIISQIVDYCPSSSILALSNVCKSMQEVGVRSLYRHLSFTKASRFLKCCYALIRNNGAASSVRGLQINLVDRHILFAFFQILATVLRRLHNLQCLEVLHDGPGFQWALESCYFPHLSLLRTRLPLTQDLINFLSRHSSTISELHLDGQSSIFTLSHVPITLPNLTSFTGNPGFVRFIVQRQDKPRLSSVHMTSLNIMDLEEVEIIEAMKHLQDVAGETLRTVTIVGSGFAGPLARHASNYLTNLKVLGLMHLSFMEIELFSTEQLCEEVKLLLPNLPQLQRLIMGRMHSVSTQTQTLDFAEGHKLVVEFSSICPGLDFVCLPDDTEWNRIRIPNNGSSYFYIWFPEVSQFSVASAWQLLDILCAEGRKYPSWLSLLKLILKEAVGKWYLNEARENASNSENGPDIQESIRTAIETLLNEIDKRVEGN</sequence>
<comment type="caution">
    <text evidence="2">The sequence shown here is derived from an EMBL/GenBank/DDBJ whole genome shotgun (WGS) entry which is preliminary data.</text>
</comment>
<evidence type="ECO:0000313" key="3">
    <source>
        <dbReference type="Proteomes" id="UP001150217"/>
    </source>
</evidence>
<evidence type="ECO:0000313" key="2">
    <source>
        <dbReference type="EMBL" id="KAJ4475415.1"/>
    </source>
</evidence>
<dbReference type="InterPro" id="IPR001810">
    <property type="entry name" value="F-box_dom"/>
</dbReference>
<gene>
    <name evidence="2" type="ORF">C8R41DRAFT_546973</name>
</gene>
<keyword evidence="3" id="KW-1185">Reference proteome</keyword>
<protein>
    <recommendedName>
        <fullName evidence="1">F-box domain-containing protein</fullName>
    </recommendedName>
</protein>
<evidence type="ECO:0000259" key="1">
    <source>
        <dbReference type="PROSITE" id="PS50181"/>
    </source>
</evidence>
<reference evidence="2" key="1">
    <citation type="submission" date="2022-08" db="EMBL/GenBank/DDBJ databases">
        <title>A Global Phylogenomic Analysis of the Shiitake Genus Lentinula.</title>
        <authorList>
            <consortium name="DOE Joint Genome Institute"/>
            <person name="Sierra-Patev S."/>
            <person name="Min B."/>
            <person name="Naranjo-Ortiz M."/>
            <person name="Looney B."/>
            <person name="Konkel Z."/>
            <person name="Slot J.C."/>
            <person name="Sakamoto Y."/>
            <person name="Steenwyk J.L."/>
            <person name="Rokas A."/>
            <person name="Carro J."/>
            <person name="Camarero S."/>
            <person name="Ferreira P."/>
            <person name="Molpeceres G."/>
            <person name="Ruiz-Duenas F.J."/>
            <person name="Serrano A."/>
            <person name="Henrissat B."/>
            <person name="Drula E."/>
            <person name="Hughes K.W."/>
            <person name="Mata J.L."/>
            <person name="Ishikawa N.K."/>
            <person name="Vargas-Isla R."/>
            <person name="Ushijima S."/>
            <person name="Smith C.A."/>
            <person name="Ahrendt S."/>
            <person name="Andreopoulos W."/>
            <person name="He G."/>
            <person name="Labutti K."/>
            <person name="Lipzen A."/>
            <person name="Ng V."/>
            <person name="Riley R."/>
            <person name="Sandor L."/>
            <person name="Barry K."/>
            <person name="Martinez A.T."/>
            <person name="Xiao Y."/>
            <person name="Gibbons J.G."/>
            <person name="Terashima K."/>
            <person name="Grigoriev I.V."/>
            <person name="Hibbett D.S."/>
        </authorList>
    </citation>
    <scope>NUCLEOTIDE SEQUENCE</scope>
    <source>
        <strain evidence="2">RHP3577 ss4</strain>
    </source>
</reference>
<dbReference type="Proteomes" id="UP001150217">
    <property type="component" value="Unassembled WGS sequence"/>
</dbReference>
<name>A0ABQ8V906_9AGAR</name>
<accession>A0ABQ8V906</accession>
<dbReference type="Pfam" id="PF12937">
    <property type="entry name" value="F-box-like"/>
    <property type="match status" value="1"/>
</dbReference>
<dbReference type="PROSITE" id="PS50181">
    <property type="entry name" value="FBOX"/>
    <property type="match status" value="1"/>
</dbReference>
<dbReference type="SMART" id="SM00256">
    <property type="entry name" value="FBOX"/>
    <property type="match status" value="1"/>
</dbReference>
<dbReference type="SUPFAM" id="SSF81383">
    <property type="entry name" value="F-box domain"/>
    <property type="match status" value="1"/>
</dbReference>
<organism evidence="2 3">
    <name type="scientific">Lentinula lateritia</name>
    <dbReference type="NCBI Taxonomy" id="40482"/>
    <lineage>
        <taxon>Eukaryota</taxon>
        <taxon>Fungi</taxon>
        <taxon>Dikarya</taxon>
        <taxon>Basidiomycota</taxon>
        <taxon>Agaricomycotina</taxon>
        <taxon>Agaricomycetes</taxon>
        <taxon>Agaricomycetidae</taxon>
        <taxon>Agaricales</taxon>
        <taxon>Marasmiineae</taxon>
        <taxon>Omphalotaceae</taxon>
        <taxon>Lentinula</taxon>
    </lineage>
</organism>
<dbReference type="InterPro" id="IPR036047">
    <property type="entry name" value="F-box-like_dom_sf"/>
</dbReference>
<dbReference type="EMBL" id="JANVFT010000074">
    <property type="protein sequence ID" value="KAJ4475415.1"/>
    <property type="molecule type" value="Genomic_DNA"/>
</dbReference>
<feature type="domain" description="F-box" evidence="1">
    <location>
        <begin position="13"/>
        <end position="58"/>
    </location>
</feature>